<feature type="domain" description="Peptidase S9 prolyl oligopeptidase catalytic" evidence="2">
    <location>
        <begin position="437"/>
        <end position="643"/>
    </location>
</feature>
<keyword evidence="4" id="KW-1185">Reference proteome</keyword>
<dbReference type="SUPFAM" id="SSF82171">
    <property type="entry name" value="DPP6 N-terminal domain-like"/>
    <property type="match status" value="1"/>
</dbReference>
<gene>
    <name evidence="3" type="ORF">K0B96_03460</name>
</gene>
<organism evidence="3 4">
    <name type="scientific">Horticoccus luteus</name>
    <dbReference type="NCBI Taxonomy" id="2862869"/>
    <lineage>
        <taxon>Bacteria</taxon>
        <taxon>Pseudomonadati</taxon>
        <taxon>Verrucomicrobiota</taxon>
        <taxon>Opitutia</taxon>
        <taxon>Opitutales</taxon>
        <taxon>Opitutaceae</taxon>
        <taxon>Horticoccus</taxon>
    </lineage>
</organism>
<sequence length="668" mass="73959">MRVTSPRLAAGWLALMLGLVTGVCAEARAPLIPIEDLFADPEMRSVQVAPDGQHLAFLAKLGTGRIGIALMDLQTGQAEALVAAKDENYSSYFWKGSDRIVFGGDIGGRESTALRSISLSKRRVTELAEAYKELVADRANQAMIMDRLHFDPNHILIYGNRSVGSWTFRLYSLDVRTGERFAVPGIDDTGATLDIIVDNAGVVRGRTIVRGGNRIHEMRQDGKSAFFKVAETEGDAGMISPSWSPQAFAKDNDTVYVLVLGDDGEIRLRSYRVSTRSFTDEVNYEVESDPGDVVMSRDRSKLLGIYYTTDREHVHWFDADRAKLQSEIDAALPSTFNRVVSSSDDEKVRVIVATSDVSPGTYYLLDQSRDKPRLMRIGAYNSKLKESDLRPMKPISYKARDGLTIHGYLTLPAGAEGKRVPLIIHPHGGPYGIRDEWGYDPEVQLMANRGYAVLQPNYRGSGGYGVSFLLAGRKEWGGKMQDDLTDGVKWAIAQGIADPDRVAIVGASYGGYAALAGVTFTPDLYCCAVNYVGVSDLSIIAGFARNNLGDRTYAKNWIGDDAEYLRTRSPVNYVQNIRVPTLHGYGDNDPRVDIDNWKRLKRQLDKYGKKYTFVRQAEEGHGFRHEDARVAFYREVEKFLAANIPNGGKVEVGPDRVLEMPAKKPAAE</sequence>
<dbReference type="InterPro" id="IPR011042">
    <property type="entry name" value="6-blade_b-propeller_TolB-like"/>
</dbReference>
<evidence type="ECO:0000313" key="4">
    <source>
        <dbReference type="Proteomes" id="UP000825051"/>
    </source>
</evidence>
<evidence type="ECO:0000313" key="3">
    <source>
        <dbReference type="EMBL" id="QYM79690.1"/>
    </source>
</evidence>
<dbReference type="Gene3D" id="3.40.50.1820">
    <property type="entry name" value="alpha/beta hydrolase"/>
    <property type="match status" value="1"/>
</dbReference>
<dbReference type="SUPFAM" id="SSF53474">
    <property type="entry name" value="alpha/beta-Hydrolases"/>
    <property type="match status" value="1"/>
</dbReference>
<dbReference type="AlphaFoldDB" id="A0A8F9XHT4"/>
<dbReference type="GO" id="GO:0004252">
    <property type="term" value="F:serine-type endopeptidase activity"/>
    <property type="evidence" value="ECO:0007669"/>
    <property type="project" value="TreeGrafter"/>
</dbReference>
<dbReference type="KEGG" id="ole:K0B96_03460"/>
<dbReference type="InterPro" id="IPR029058">
    <property type="entry name" value="AB_hydrolase_fold"/>
</dbReference>
<name>A0A8F9XHT4_9BACT</name>
<dbReference type="Pfam" id="PF00326">
    <property type="entry name" value="Peptidase_S9"/>
    <property type="match status" value="1"/>
</dbReference>
<dbReference type="PANTHER" id="PTHR42776">
    <property type="entry name" value="SERINE PEPTIDASE S9 FAMILY MEMBER"/>
    <property type="match status" value="1"/>
</dbReference>
<dbReference type="EMBL" id="CP080507">
    <property type="protein sequence ID" value="QYM79690.1"/>
    <property type="molecule type" value="Genomic_DNA"/>
</dbReference>
<dbReference type="Proteomes" id="UP000825051">
    <property type="component" value="Chromosome"/>
</dbReference>
<dbReference type="GO" id="GO:0006508">
    <property type="term" value="P:proteolysis"/>
    <property type="evidence" value="ECO:0007669"/>
    <property type="project" value="InterPro"/>
</dbReference>
<reference evidence="3" key="1">
    <citation type="submission" date="2021-08" db="EMBL/GenBank/DDBJ databases">
        <title>Genome of a novel bacterium of the phylum Verrucomicrobia, Oleiharenicola sp. KSB-15.</title>
        <authorList>
            <person name="Chung J.-H."/>
            <person name="Ahn J.-H."/>
            <person name="Yoon Y."/>
            <person name="Kim D.-Y."/>
            <person name="An S.-H."/>
            <person name="Park I."/>
            <person name="Yeon J."/>
        </authorList>
    </citation>
    <scope>NUCLEOTIDE SEQUENCE</scope>
    <source>
        <strain evidence="3">KSB-15</strain>
    </source>
</reference>
<dbReference type="InterPro" id="IPR001375">
    <property type="entry name" value="Peptidase_S9_cat"/>
</dbReference>
<keyword evidence="1" id="KW-0378">Hydrolase</keyword>
<dbReference type="RefSeq" id="WP_220163890.1">
    <property type="nucleotide sequence ID" value="NZ_CP080507.1"/>
</dbReference>
<protein>
    <submittedName>
        <fullName evidence="3">S9 family peptidase</fullName>
    </submittedName>
</protein>
<evidence type="ECO:0000256" key="1">
    <source>
        <dbReference type="ARBA" id="ARBA00022801"/>
    </source>
</evidence>
<proteinExistence type="predicted"/>
<dbReference type="PANTHER" id="PTHR42776:SF27">
    <property type="entry name" value="DIPEPTIDYL PEPTIDASE FAMILY MEMBER 6"/>
    <property type="match status" value="1"/>
</dbReference>
<accession>A0A8F9XHT4</accession>
<dbReference type="Gene3D" id="2.120.10.30">
    <property type="entry name" value="TolB, C-terminal domain"/>
    <property type="match status" value="1"/>
</dbReference>
<evidence type="ECO:0000259" key="2">
    <source>
        <dbReference type="Pfam" id="PF00326"/>
    </source>
</evidence>